<evidence type="ECO:0000313" key="2">
    <source>
        <dbReference type="Proteomes" id="UP001143548"/>
    </source>
</evidence>
<protein>
    <submittedName>
        <fullName evidence="1">Uncharacterized protein</fullName>
    </submittedName>
</protein>
<comment type="caution">
    <text evidence="1">The sequence shown here is derived from an EMBL/GenBank/DDBJ whole genome shotgun (WGS) entry which is preliminary data.</text>
</comment>
<dbReference type="EMBL" id="BROQ01000294">
    <property type="protein sequence ID" value="GKZ27845.1"/>
    <property type="molecule type" value="Genomic_DNA"/>
</dbReference>
<evidence type="ECO:0000313" key="1">
    <source>
        <dbReference type="EMBL" id="GKZ27845.1"/>
    </source>
</evidence>
<dbReference type="Gene3D" id="1.10.600.10">
    <property type="entry name" value="Farnesyl Diphosphate Synthase"/>
    <property type="match status" value="2"/>
</dbReference>
<dbReference type="AlphaFoldDB" id="A0A9W6DU52"/>
<gene>
    <name evidence="1" type="ORF">AbraCBS73388_005885</name>
</gene>
<proteinExistence type="predicted"/>
<organism evidence="1 2">
    <name type="scientific">Aspergillus brasiliensis</name>
    <dbReference type="NCBI Taxonomy" id="319629"/>
    <lineage>
        <taxon>Eukaryota</taxon>
        <taxon>Fungi</taxon>
        <taxon>Dikarya</taxon>
        <taxon>Ascomycota</taxon>
        <taxon>Pezizomycotina</taxon>
        <taxon>Eurotiomycetes</taxon>
        <taxon>Eurotiomycetidae</taxon>
        <taxon>Eurotiales</taxon>
        <taxon>Aspergillaceae</taxon>
        <taxon>Aspergillus</taxon>
        <taxon>Aspergillus subgen. Circumdati</taxon>
    </lineage>
</organism>
<accession>A0A9W6DU52</accession>
<dbReference type="Proteomes" id="UP001143548">
    <property type="component" value="Unassembled WGS sequence"/>
</dbReference>
<sequence>MAAWLSTLCTIDDIIEETEPPVVKAALNQSIEILLGQKEVDLEVYLRPHENQVTYIMTQFRNHCSYYLSVPVAEEFLTEVTNVCQALIWELEYRQDNMKQAAIFDLQRAVSLAAGLQNDLIGLEKDLHDNESMNAVVVALREMDKDASDQSSLREATCRVLRMHNNCVEAIFRILEIWNKLEAIEISDEEFCGHVIAGFAGSHMMWCTSTKRYRVTTQKLEL</sequence>
<name>A0A9W6DU52_9EURO</name>
<reference evidence="1" key="1">
    <citation type="submission" date="2022-07" db="EMBL/GenBank/DDBJ databases">
        <title>Taxonomy of Aspergillus series Nigri: significant species reduction supported by multi-species coalescent approaches.</title>
        <authorList>
            <person name="Bian C."/>
            <person name="Kusuya Y."/>
            <person name="Sklenar F."/>
            <person name="D'hooge E."/>
            <person name="Yaguchi T."/>
            <person name="Takahashi H."/>
            <person name="Hubka V."/>
        </authorList>
    </citation>
    <scope>NUCLEOTIDE SEQUENCE</scope>
    <source>
        <strain evidence="1">CBS 733.88</strain>
    </source>
</reference>
<dbReference type="SUPFAM" id="SSF48576">
    <property type="entry name" value="Terpenoid synthases"/>
    <property type="match status" value="1"/>
</dbReference>
<dbReference type="InterPro" id="IPR008949">
    <property type="entry name" value="Isoprenoid_synthase_dom_sf"/>
</dbReference>